<sequence length="226" mass="25579">MIDLRFYEIWREQIFVEKLINGIGTSILLMILGGIIGFIFGLALATARGSKIRFLRIPSATFIESVRNTPLIVQLFFVCFGLPMIFEYRWPFFASALLALCLNFSAYYAEIIRAGFDNVEYGQSEAARALGLGKNDILAYIVLPQALAKVYPSLVSQFVFLFLTTGIISEVGVEDLTWAGRYIADRNFRDFEVFIVLTIAYALLSVMFRGVLTATGQLVFPWYREK</sequence>
<dbReference type="EMBL" id="UINC01016947">
    <property type="protein sequence ID" value="SVA70167.1"/>
    <property type="molecule type" value="Genomic_DNA"/>
</dbReference>
<evidence type="ECO:0000256" key="2">
    <source>
        <dbReference type="ARBA" id="ARBA00022448"/>
    </source>
</evidence>
<evidence type="ECO:0000256" key="5">
    <source>
        <dbReference type="ARBA" id="ARBA00022989"/>
    </source>
</evidence>
<accession>A0A381Y142</accession>
<feature type="domain" description="ABC transmembrane type-1" evidence="8">
    <location>
        <begin position="23"/>
        <end position="212"/>
    </location>
</feature>
<feature type="transmembrane region" description="Helical" evidence="7">
    <location>
        <begin position="193"/>
        <end position="220"/>
    </location>
</feature>
<dbReference type="Gene3D" id="1.10.3720.10">
    <property type="entry name" value="MetI-like"/>
    <property type="match status" value="1"/>
</dbReference>
<dbReference type="InterPro" id="IPR043429">
    <property type="entry name" value="ArtM/GltK/GlnP/TcyL/YhdX-like"/>
</dbReference>
<gene>
    <name evidence="9" type="ORF">METZ01_LOCUS123021</name>
</gene>
<keyword evidence="6 7" id="KW-0472">Membrane</keyword>
<dbReference type="GO" id="GO:0022857">
    <property type="term" value="F:transmembrane transporter activity"/>
    <property type="evidence" value="ECO:0007669"/>
    <property type="project" value="InterPro"/>
</dbReference>
<evidence type="ECO:0000256" key="4">
    <source>
        <dbReference type="ARBA" id="ARBA00022692"/>
    </source>
</evidence>
<feature type="transmembrane region" description="Helical" evidence="7">
    <location>
        <begin position="92"/>
        <end position="109"/>
    </location>
</feature>
<evidence type="ECO:0000259" key="8">
    <source>
        <dbReference type="PROSITE" id="PS50928"/>
    </source>
</evidence>
<evidence type="ECO:0000313" key="9">
    <source>
        <dbReference type="EMBL" id="SVA70167.1"/>
    </source>
</evidence>
<dbReference type="NCBIfam" id="TIGR01726">
    <property type="entry name" value="HEQRo_perm_3TM"/>
    <property type="match status" value="1"/>
</dbReference>
<comment type="subcellular location">
    <subcellularLocation>
        <location evidence="1">Cell membrane</location>
        <topology evidence="1">Multi-pass membrane protein</topology>
    </subcellularLocation>
</comment>
<keyword evidence="5 7" id="KW-1133">Transmembrane helix</keyword>
<dbReference type="CDD" id="cd06261">
    <property type="entry name" value="TM_PBP2"/>
    <property type="match status" value="1"/>
</dbReference>
<reference evidence="9" key="1">
    <citation type="submission" date="2018-05" db="EMBL/GenBank/DDBJ databases">
        <authorList>
            <person name="Lanie J.A."/>
            <person name="Ng W.-L."/>
            <person name="Kazmierczak K.M."/>
            <person name="Andrzejewski T.M."/>
            <person name="Davidsen T.M."/>
            <person name="Wayne K.J."/>
            <person name="Tettelin H."/>
            <person name="Glass J.I."/>
            <person name="Rusch D."/>
            <person name="Podicherti R."/>
            <person name="Tsui H.-C.T."/>
            <person name="Winkler M.E."/>
        </authorList>
    </citation>
    <scope>NUCLEOTIDE SEQUENCE</scope>
</reference>
<dbReference type="PANTHER" id="PTHR30614">
    <property type="entry name" value="MEMBRANE COMPONENT OF AMINO ACID ABC TRANSPORTER"/>
    <property type="match status" value="1"/>
</dbReference>
<evidence type="ECO:0000256" key="1">
    <source>
        <dbReference type="ARBA" id="ARBA00004651"/>
    </source>
</evidence>
<dbReference type="AlphaFoldDB" id="A0A381Y142"/>
<keyword evidence="4 7" id="KW-0812">Transmembrane</keyword>
<name>A0A381Y142_9ZZZZ</name>
<dbReference type="InterPro" id="IPR010065">
    <property type="entry name" value="AA_ABC_transptr_permease_3TM"/>
</dbReference>
<protein>
    <recommendedName>
        <fullName evidence="8">ABC transmembrane type-1 domain-containing protein</fullName>
    </recommendedName>
</protein>
<dbReference type="GO" id="GO:0006865">
    <property type="term" value="P:amino acid transport"/>
    <property type="evidence" value="ECO:0007669"/>
    <property type="project" value="TreeGrafter"/>
</dbReference>
<dbReference type="PANTHER" id="PTHR30614:SF35">
    <property type="entry name" value="ABC TRANSPORTER PERMEASE PROTEIN"/>
    <property type="match status" value="1"/>
</dbReference>
<feature type="transmembrane region" description="Helical" evidence="7">
    <location>
        <begin position="68"/>
        <end position="86"/>
    </location>
</feature>
<dbReference type="Pfam" id="PF00528">
    <property type="entry name" value="BPD_transp_1"/>
    <property type="match status" value="1"/>
</dbReference>
<organism evidence="9">
    <name type="scientific">marine metagenome</name>
    <dbReference type="NCBI Taxonomy" id="408172"/>
    <lineage>
        <taxon>unclassified sequences</taxon>
        <taxon>metagenomes</taxon>
        <taxon>ecological metagenomes</taxon>
    </lineage>
</organism>
<feature type="transmembrane region" description="Helical" evidence="7">
    <location>
        <begin position="20"/>
        <end position="47"/>
    </location>
</feature>
<evidence type="ECO:0000256" key="6">
    <source>
        <dbReference type="ARBA" id="ARBA00023136"/>
    </source>
</evidence>
<dbReference type="GO" id="GO:0043190">
    <property type="term" value="C:ATP-binding cassette (ABC) transporter complex"/>
    <property type="evidence" value="ECO:0007669"/>
    <property type="project" value="InterPro"/>
</dbReference>
<keyword evidence="3" id="KW-1003">Cell membrane</keyword>
<evidence type="ECO:0000256" key="7">
    <source>
        <dbReference type="SAM" id="Phobius"/>
    </source>
</evidence>
<dbReference type="InterPro" id="IPR035906">
    <property type="entry name" value="MetI-like_sf"/>
</dbReference>
<keyword evidence="2" id="KW-0813">Transport</keyword>
<dbReference type="SUPFAM" id="SSF161098">
    <property type="entry name" value="MetI-like"/>
    <property type="match status" value="1"/>
</dbReference>
<dbReference type="PROSITE" id="PS50928">
    <property type="entry name" value="ABC_TM1"/>
    <property type="match status" value="1"/>
</dbReference>
<dbReference type="InterPro" id="IPR000515">
    <property type="entry name" value="MetI-like"/>
</dbReference>
<evidence type="ECO:0000256" key="3">
    <source>
        <dbReference type="ARBA" id="ARBA00022475"/>
    </source>
</evidence>
<proteinExistence type="predicted"/>